<protein>
    <submittedName>
        <fullName evidence="1">Uncharacterized protein</fullName>
    </submittedName>
</protein>
<reference evidence="1" key="1">
    <citation type="submission" date="2022-07" db="EMBL/GenBank/DDBJ databases">
        <authorList>
            <person name="Macas J."/>
            <person name="Novak P."/>
            <person name="Neumann P."/>
        </authorList>
    </citation>
    <scope>NUCLEOTIDE SEQUENCE</scope>
</reference>
<dbReference type="AlphaFoldDB" id="A0A9P0VSL4"/>
<evidence type="ECO:0000313" key="1">
    <source>
        <dbReference type="EMBL" id="CAH9052595.1"/>
    </source>
</evidence>
<comment type="caution">
    <text evidence="1">The sequence shown here is derived from an EMBL/GenBank/DDBJ whole genome shotgun (WGS) entry which is preliminary data.</text>
</comment>
<proteinExistence type="predicted"/>
<organism evidence="1 2">
    <name type="scientific">Cuscuta europaea</name>
    <name type="common">European dodder</name>
    <dbReference type="NCBI Taxonomy" id="41803"/>
    <lineage>
        <taxon>Eukaryota</taxon>
        <taxon>Viridiplantae</taxon>
        <taxon>Streptophyta</taxon>
        <taxon>Embryophyta</taxon>
        <taxon>Tracheophyta</taxon>
        <taxon>Spermatophyta</taxon>
        <taxon>Magnoliopsida</taxon>
        <taxon>eudicotyledons</taxon>
        <taxon>Gunneridae</taxon>
        <taxon>Pentapetalae</taxon>
        <taxon>asterids</taxon>
        <taxon>lamiids</taxon>
        <taxon>Solanales</taxon>
        <taxon>Convolvulaceae</taxon>
        <taxon>Cuscuteae</taxon>
        <taxon>Cuscuta</taxon>
        <taxon>Cuscuta subgen. Cuscuta</taxon>
    </lineage>
</organism>
<evidence type="ECO:0000313" key="2">
    <source>
        <dbReference type="Proteomes" id="UP001152484"/>
    </source>
</evidence>
<sequence length="116" mass="13331">MVEGESNLRSDINMVTEAVVEKQHAQEGVTRELMQGKEVVVEKENAEDVMRSEVIKGKEAMVEVEVEKDLSTNTPKGKEKVVETQCRVDFCWRTMTTYLLRRESGGRLDGWWHGHH</sequence>
<gene>
    <name evidence="1" type="ORF">CEURO_LOCUS368</name>
</gene>
<accession>A0A9P0VSL4</accession>
<dbReference type="EMBL" id="CAMAPE010000002">
    <property type="protein sequence ID" value="CAH9052595.1"/>
    <property type="molecule type" value="Genomic_DNA"/>
</dbReference>
<dbReference type="Proteomes" id="UP001152484">
    <property type="component" value="Unassembled WGS sequence"/>
</dbReference>
<keyword evidence="2" id="KW-1185">Reference proteome</keyword>
<name>A0A9P0VSL4_CUSEU</name>